<keyword evidence="1" id="KW-0812">Transmembrane</keyword>
<dbReference type="OrthoDB" id="9793254at2"/>
<dbReference type="Proteomes" id="UP000195437">
    <property type="component" value="Chromosome"/>
</dbReference>
<sequence length="267" mass="30840">MPYIILFLVAWAAFFLFADRSRWRRFLPACTLAMVMSLTTDVLVTHVPIWRYYDLSHQQLAFYLKLLDDFGIYPVTTYLFLQLFPHASSRFKQVRYFFYWTTYAITLELLFSKMGWMVYSAHWSLSFSYLADWLIYFILLRFFLLFEQKSGSRSIQGLQLDFLIERGGLEIVILTAAPGALVPKHRHASDEMVVLLGGALEMQIAGEEACQMELQKPLYIPQGVLHSSRSVGTEPAVVLCVLMPASLRRRLGQYSDDKIFAGETLEL</sequence>
<dbReference type="InterPro" id="IPR011051">
    <property type="entry name" value="RmlC_Cupin_sf"/>
</dbReference>
<dbReference type="InterPro" id="IPR048147">
    <property type="entry name" value="CBO0543-like"/>
</dbReference>
<feature type="transmembrane region" description="Helical" evidence="1">
    <location>
        <begin position="96"/>
        <end position="119"/>
    </location>
</feature>
<dbReference type="AlphaFoldDB" id="A0A1Y0II85"/>
<dbReference type="Pfam" id="PF07883">
    <property type="entry name" value="Cupin_2"/>
    <property type="match status" value="1"/>
</dbReference>
<keyword evidence="4" id="KW-1185">Reference proteome</keyword>
<evidence type="ECO:0000313" key="4">
    <source>
        <dbReference type="Proteomes" id="UP000195437"/>
    </source>
</evidence>
<keyword evidence="1" id="KW-0472">Membrane</keyword>
<evidence type="ECO:0000313" key="3">
    <source>
        <dbReference type="EMBL" id="ARU59779.1"/>
    </source>
</evidence>
<evidence type="ECO:0000256" key="1">
    <source>
        <dbReference type="SAM" id="Phobius"/>
    </source>
</evidence>
<dbReference type="Gene3D" id="2.60.120.10">
    <property type="entry name" value="Jelly Rolls"/>
    <property type="match status" value="1"/>
</dbReference>
<feature type="transmembrane region" description="Helical" evidence="1">
    <location>
        <begin position="60"/>
        <end position="84"/>
    </location>
</feature>
<reference evidence="4" key="1">
    <citation type="submission" date="2017-05" db="EMBL/GenBank/DDBJ databases">
        <authorList>
            <person name="Sung H."/>
        </authorList>
    </citation>
    <scope>NUCLEOTIDE SEQUENCE [LARGE SCALE GENOMIC DNA]</scope>
    <source>
        <strain evidence="4">AR23208</strain>
    </source>
</reference>
<organism evidence="3 4">
    <name type="scientific">Tumebacillus avium</name>
    <dbReference type="NCBI Taxonomy" id="1903704"/>
    <lineage>
        <taxon>Bacteria</taxon>
        <taxon>Bacillati</taxon>
        <taxon>Bacillota</taxon>
        <taxon>Bacilli</taxon>
        <taxon>Bacillales</taxon>
        <taxon>Alicyclobacillaceae</taxon>
        <taxon>Tumebacillus</taxon>
    </lineage>
</organism>
<dbReference type="SUPFAM" id="SSF51182">
    <property type="entry name" value="RmlC-like cupins"/>
    <property type="match status" value="1"/>
</dbReference>
<evidence type="ECO:0000259" key="2">
    <source>
        <dbReference type="Pfam" id="PF07883"/>
    </source>
</evidence>
<feature type="transmembrane region" description="Helical" evidence="1">
    <location>
        <begin position="125"/>
        <end position="146"/>
    </location>
</feature>
<feature type="domain" description="Cupin type-2" evidence="2">
    <location>
        <begin position="174"/>
        <end position="241"/>
    </location>
</feature>
<name>A0A1Y0II85_9BACL</name>
<keyword evidence="1" id="KW-1133">Transmembrane helix</keyword>
<protein>
    <recommendedName>
        <fullName evidence="2">Cupin type-2 domain-containing protein</fullName>
    </recommendedName>
</protein>
<dbReference type="InterPro" id="IPR014710">
    <property type="entry name" value="RmlC-like_jellyroll"/>
</dbReference>
<dbReference type="InterPro" id="IPR013096">
    <property type="entry name" value="Cupin_2"/>
</dbReference>
<dbReference type="RefSeq" id="WP_087455167.1">
    <property type="nucleotide sequence ID" value="NZ_CP021434.1"/>
</dbReference>
<accession>A0A1Y0II85</accession>
<dbReference type="KEGG" id="tum:CBW65_00975"/>
<proteinExistence type="predicted"/>
<dbReference type="EMBL" id="CP021434">
    <property type="protein sequence ID" value="ARU59779.1"/>
    <property type="molecule type" value="Genomic_DNA"/>
</dbReference>
<gene>
    <name evidence="3" type="ORF">CBW65_00975</name>
</gene>
<dbReference type="NCBIfam" id="NF041644">
    <property type="entry name" value="CBO0543_fam"/>
    <property type="match status" value="1"/>
</dbReference>